<evidence type="ECO:0008006" key="5">
    <source>
        <dbReference type="Google" id="ProtNLM"/>
    </source>
</evidence>
<gene>
    <name evidence="4" type="ORF">PUP29_10945</name>
</gene>
<accession>A0AAU8A774</accession>
<evidence type="ECO:0000256" key="1">
    <source>
        <dbReference type="SAM" id="Coils"/>
    </source>
</evidence>
<evidence type="ECO:0000313" key="4">
    <source>
        <dbReference type="EMBL" id="XCC62032.1"/>
    </source>
</evidence>
<dbReference type="AlphaFoldDB" id="A0AAU8A774"/>
<sequence length="173" mass="18618">MKKVFVLICSIVLAGSIAVGCASSSPELAAVQSQLNEIAGELDSLKQGNTEAAQSSQSPAAEPAPTASAAPAQTAESGSKTVGEYGISGFETRVSELTAKMGTATLQDIGTIKQEMNQLERDMDAAEDQAEWDFRQGALSRTDYKEVERQIEHLEDELDYAEESMEYRLGYDD</sequence>
<feature type="coiled-coil region" evidence="1">
    <location>
        <begin position="109"/>
        <end position="164"/>
    </location>
</feature>
<keyword evidence="1" id="KW-0175">Coiled coil</keyword>
<keyword evidence="3" id="KW-0732">Signal</keyword>
<dbReference type="EMBL" id="CP117826">
    <property type="protein sequence ID" value="XCC62032.1"/>
    <property type="molecule type" value="Genomic_DNA"/>
</dbReference>
<feature type="chain" id="PRO_5043481996" description="Entericidin EcnA/B family protein" evidence="3">
    <location>
        <begin position="30"/>
        <end position="173"/>
    </location>
</feature>
<evidence type="ECO:0000256" key="2">
    <source>
        <dbReference type="SAM" id="MobiDB-lite"/>
    </source>
</evidence>
<protein>
    <recommendedName>
        <fullName evidence="5">Entericidin EcnA/B family protein</fullName>
    </recommendedName>
</protein>
<proteinExistence type="predicted"/>
<feature type="region of interest" description="Disordered" evidence="2">
    <location>
        <begin position="44"/>
        <end position="82"/>
    </location>
</feature>
<feature type="compositionally biased region" description="Low complexity" evidence="2">
    <location>
        <begin position="50"/>
        <end position="77"/>
    </location>
</feature>
<organism evidence="4">
    <name type="scientific">Christensenella massiliensis</name>
    <dbReference type="NCBI Taxonomy" id="1805714"/>
    <lineage>
        <taxon>Bacteria</taxon>
        <taxon>Bacillati</taxon>
        <taxon>Bacillota</taxon>
        <taxon>Clostridia</taxon>
        <taxon>Christensenellales</taxon>
        <taxon>Christensenellaceae</taxon>
        <taxon>Christensenella</taxon>
    </lineage>
</organism>
<dbReference type="RefSeq" id="WP_079545807.1">
    <property type="nucleotide sequence ID" value="NZ_CP117826.1"/>
</dbReference>
<dbReference type="PROSITE" id="PS51257">
    <property type="entry name" value="PROKAR_LIPOPROTEIN"/>
    <property type="match status" value="1"/>
</dbReference>
<evidence type="ECO:0000256" key="3">
    <source>
        <dbReference type="SAM" id="SignalP"/>
    </source>
</evidence>
<reference evidence="4" key="1">
    <citation type="submission" date="2023-02" db="EMBL/GenBank/DDBJ databases">
        <title>Gut commensal Christensenella minuta modulates host metabolism via a new class of secondary bile acids.</title>
        <authorList>
            <person name="Liu C."/>
        </authorList>
    </citation>
    <scope>NUCLEOTIDE SEQUENCE</scope>
    <source>
        <strain evidence="4">CA70</strain>
    </source>
</reference>
<name>A0AAU8A774_9FIRM</name>
<feature type="signal peptide" evidence="3">
    <location>
        <begin position="1"/>
        <end position="29"/>
    </location>
</feature>